<dbReference type="InterPro" id="IPR010621">
    <property type="entry name" value="DUF1214"/>
</dbReference>
<evidence type="ECO:0000259" key="1">
    <source>
        <dbReference type="Pfam" id="PF06742"/>
    </source>
</evidence>
<keyword evidence="4" id="KW-1185">Reference proteome</keyword>
<dbReference type="Proteomes" id="UP001185899">
    <property type="component" value="Unassembled WGS sequence"/>
</dbReference>
<dbReference type="PANTHER" id="PTHR36509">
    <property type="entry name" value="BLL3101 PROTEIN"/>
    <property type="match status" value="1"/>
</dbReference>
<dbReference type="InterPro" id="IPR037049">
    <property type="entry name" value="DUF1214_C_sf"/>
</dbReference>
<sequence length="436" mass="47918">MPIEIESERRDLRDAASALQVWGFPVIFAQRLRLRFTDPSSPHAQRPSTSAGAPLNWLGHQRELSNPTLTAGVAPNVDTLYSLAFVDLDSGTFELRLPDFGNRYYSVQIGEADSSTNTVVGQRTHGSRIPPITLFRQTPAPAEITDRRIACRSRFVMIAIRILVDPSQGADMNAVNELQNQIVLTGPPTPPTARADLALSAVARSDELRRPLDFLAALDHATGNLADSDVPTWVRHAHRRLVDALDDPVERRTAEPDIADGLGEGLEAIAAQVKSMGRIVNGWAINDAGADFGADHLLRAAVAYSQIYINPAAEALYPVCEQDDEGLQLNGSNNYAITFRVGHFPPADYFWSMTVYHAQGLLYANEIDRYAITDRTPDLKHNEHGSLTVLVRNGCPTTVTAANWLPCPPGDFRLMLRMYGPTPNSCWSPPPVVRQQ</sequence>
<protein>
    <submittedName>
        <fullName evidence="3">DUF1214 domain-containing protein</fullName>
    </submittedName>
</protein>
<organism evidence="3 4">
    <name type="scientific">Rhodococcus cercidiphylli</name>
    <dbReference type="NCBI Taxonomy" id="489916"/>
    <lineage>
        <taxon>Bacteria</taxon>
        <taxon>Bacillati</taxon>
        <taxon>Actinomycetota</taxon>
        <taxon>Actinomycetes</taxon>
        <taxon>Mycobacteriales</taxon>
        <taxon>Nocardiaceae</taxon>
        <taxon>Rhodococcus</taxon>
    </lineage>
</organism>
<gene>
    <name evidence="3" type="ORF">R3P95_05810</name>
</gene>
<dbReference type="Gene3D" id="2.60.120.600">
    <property type="entry name" value="Domain of unknown function DUF1214, C-terminal domain"/>
    <property type="match status" value="1"/>
</dbReference>
<feature type="domain" description="DUF1214" evidence="1">
    <location>
        <begin position="314"/>
        <end position="422"/>
    </location>
</feature>
<name>A0ABU4AV14_9NOCA</name>
<dbReference type="RefSeq" id="WP_317547613.1">
    <property type="nucleotide sequence ID" value="NZ_JAWLKE010000002.1"/>
</dbReference>
<dbReference type="EMBL" id="JAWLKE010000002">
    <property type="protein sequence ID" value="MDV6230058.1"/>
    <property type="molecule type" value="Genomic_DNA"/>
</dbReference>
<evidence type="ECO:0000259" key="2">
    <source>
        <dbReference type="Pfam" id="PF06863"/>
    </source>
</evidence>
<dbReference type="Pfam" id="PF06863">
    <property type="entry name" value="DUF1254"/>
    <property type="match status" value="1"/>
</dbReference>
<accession>A0ABU4AV14</accession>
<dbReference type="Pfam" id="PF06742">
    <property type="entry name" value="DUF1214"/>
    <property type="match status" value="1"/>
</dbReference>
<dbReference type="PANTHER" id="PTHR36509:SF2">
    <property type="entry name" value="BLL3101 PROTEIN"/>
    <property type="match status" value="1"/>
</dbReference>
<proteinExistence type="predicted"/>
<feature type="domain" description="DUF1254" evidence="2">
    <location>
        <begin position="56"/>
        <end position="185"/>
    </location>
</feature>
<comment type="caution">
    <text evidence="3">The sequence shown here is derived from an EMBL/GenBank/DDBJ whole genome shotgun (WGS) entry which is preliminary data.</text>
</comment>
<evidence type="ECO:0000313" key="4">
    <source>
        <dbReference type="Proteomes" id="UP001185899"/>
    </source>
</evidence>
<dbReference type="InterPro" id="IPR037050">
    <property type="entry name" value="DUF1254_sf"/>
</dbReference>
<dbReference type="Gene3D" id="2.60.40.1610">
    <property type="entry name" value="Domain of unknown function DUF1254"/>
    <property type="match status" value="1"/>
</dbReference>
<dbReference type="InterPro" id="IPR010679">
    <property type="entry name" value="DUF1254"/>
</dbReference>
<dbReference type="SUPFAM" id="SSF160935">
    <property type="entry name" value="VPA0735-like"/>
    <property type="match status" value="1"/>
</dbReference>
<evidence type="ECO:0000313" key="3">
    <source>
        <dbReference type="EMBL" id="MDV6230058.1"/>
    </source>
</evidence>
<reference evidence="3 4" key="1">
    <citation type="submission" date="2023-10" db="EMBL/GenBank/DDBJ databases">
        <title>Development of a sustainable strategy for remediation of hydrocarbon-contaminated territories based on the waste exchange concept.</title>
        <authorList>
            <person name="Krivoruchko A."/>
        </authorList>
    </citation>
    <scope>NUCLEOTIDE SEQUENCE [LARGE SCALE GENOMIC DNA]</scope>
    <source>
        <strain evidence="3 4">IEGM 1322</strain>
    </source>
</reference>